<dbReference type="OrthoDB" id="206700at2759"/>
<dbReference type="SUPFAM" id="SSF47923">
    <property type="entry name" value="Ypt/Rab-GAP domain of gyp1p"/>
    <property type="match status" value="2"/>
</dbReference>
<dbReference type="GO" id="GO:0005789">
    <property type="term" value="C:endoplasmic reticulum membrane"/>
    <property type="evidence" value="ECO:0007669"/>
    <property type="project" value="TreeGrafter"/>
</dbReference>
<dbReference type="PANTHER" id="PTHR20913">
    <property type="entry name" value="TBC1 DOMAIN FAMILY MEMBER 20/GTPASE"/>
    <property type="match status" value="1"/>
</dbReference>
<dbReference type="PANTHER" id="PTHR20913:SF7">
    <property type="entry name" value="RE60063P"/>
    <property type="match status" value="1"/>
</dbReference>
<accession>A0A0C9MQI6</accession>
<dbReference type="Proteomes" id="UP000053815">
    <property type="component" value="Unassembled WGS sequence"/>
</dbReference>
<dbReference type="InterPro" id="IPR045913">
    <property type="entry name" value="TBC20/Gyp8-like"/>
</dbReference>
<evidence type="ECO:0000313" key="4">
    <source>
        <dbReference type="Proteomes" id="UP000053815"/>
    </source>
</evidence>
<protein>
    <recommendedName>
        <fullName evidence="2">Rab-GAP TBC domain-containing protein</fullName>
    </recommendedName>
</protein>
<keyword evidence="4" id="KW-1185">Reference proteome</keyword>
<dbReference type="STRING" id="91626.A0A0C9MQI6"/>
<evidence type="ECO:0000313" key="3">
    <source>
        <dbReference type="EMBL" id="GAN05557.1"/>
    </source>
</evidence>
<evidence type="ECO:0000256" key="1">
    <source>
        <dbReference type="ARBA" id="ARBA00022468"/>
    </source>
</evidence>
<dbReference type="GO" id="GO:0006888">
    <property type="term" value="P:endoplasmic reticulum to Golgi vesicle-mediated transport"/>
    <property type="evidence" value="ECO:0007669"/>
    <property type="project" value="TreeGrafter"/>
</dbReference>
<dbReference type="InterPro" id="IPR000195">
    <property type="entry name" value="Rab-GAP-TBC_dom"/>
</dbReference>
<dbReference type="Pfam" id="PF00566">
    <property type="entry name" value="RabGAP-TBC"/>
    <property type="match status" value="1"/>
</dbReference>
<dbReference type="SMART" id="SM00164">
    <property type="entry name" value="TBC"/>
    <property type="match status" value="1"/>
</dbReference>
<feature type="domain" description="Rab-GAP TBC" evidence="2">
    <location>
        <begin position="42"/>
        <end position="253"/>
    </location>
</feature>
<keyword evidence="1" id="KW-0343">GTPase activation</keyword>
<name>A0A0C9MQI6_9FUNG</name>
<sequence length="384" mass="45251">MGVKMSVARSMRRAQQTQDILEAMARNNFDELKRLARLPEGFVDDKLRQYVWPVLLHTQHGNYLAERGSEKDLADPVQITKDVERSLYYYPQGSFTINSEFGDPIIRKYNQLTKQNSQKDITPMLKAHKQQELHCMIVEILWRNPALKYYQGFHDICTCFLLVLGKKAAIPAAENVALFFIRDAMLDSFEPVSKQLRLMSSLIEYEDPELTLFLEKANIMPYYALSWILTWFSHDFEAYEKVVRLFDVFISSQSIMPVYIASAMTLLRRNEILKAEKDLVHSLITRIPQDMDIELIIQKAGLLEKKYPVLQLQKQSGIWLHNESVINTWERDWGRLKWGQVPDQLQANRYLSHQVEKEEWEDEMLMEWTRRRRGSIEDDADFMF</sequence>
<proteinExistence type="predicted"/>
<dbReference type="AlphaFoldDB" id="A0A0C9MQI6"/>
<gene>
    <name evidence="3" type="ORF">MAM1_0095c05028</name>
</gene>
<dbReference type="Gene3D" id="1.10.472.80">
    <property type="entry name" value="Ypt/Rab-GAP domain of gyp1p, domain 3"/>
    <property type="match status" value="1"/>
</dbReference>
<dbReference type="GO" id="GO:0005096">
    <property type="term" value="F:GTPase activator activity"/>
    <property type="evidence" value="ECO:0007669"/>
    <property type="project" value="UniProtKB-KW"/>
</dbReference>
<dbReference type="EMBL" id="DF836384">
    <property type="protein sequence ID" value="GAN05557.1"/>
    <property type="molecule type" value="Genomic_DNA"/>
</dbReference>
<reference evidence="3" key="1">
    <citation type="submission" date="2014-09" db="EMBL/GenBank/DDBJ databases">
        <title>Draft genome sequence of an oleaginous Mucoromycotina fungus Mucor ambiguus NBRC6742.</title>
        <authorList>
            <person name="Takeda I."/>
            <person name="Yamane N."/>
            <person name="Morita T."/>
            <person name="Tamano K."/>
            <person name="Machida M."/>
            <person name="Baker S."/>
            <person name="Koike H."/>
        </authorList>
    </citation>
    <scope>NUCLEOTIDE SEQUENCE</scope>
    <source>
        <strain evidence="3">NBRC 6742</strain>
    </source>
</reference>
<organism evidence="3">
    <name type="scientific">Mucor ambiguus</name>
    <dbReference type="NCBI Taxonomy" id="91626"/>
    <lineage>
        <taxon>Eukaryota</taxon>
        <taxon>Fungi</taxon>
        <taxon>Fungi incertae sedis</taxon>
        <taxon>Mucoromycota</taxon>
        <taxon>Mucoromycotina</taxon>
        <taxon>Mucoromycetes</taxon>
        <taxon>Mucorales</taxon>
        <taxon>Mucorineae</taxon>
        <taxon>Mucoraceae</taxon>
        <taxon>Mucor</taxon>
    </lineage>
</organism>
<dbReference type="InterPro" id="IPR035969">
    <property type="entry name" value="Rab-GAP_TBC_sf"/>
</dbReference>
<dbReference type="PROSITE" id="PS50086">
    <property type="entry name" value="TBC_RABGAP"/>
    <property type="match status" value="1"/>
</dbReference>
<dbReference type="Gene3D" id="1.10.8.1310">
    <property type="match status" value="1"/>
</dbReference>
<evidence type="ECO:0000259" key="2">
    <source>
        <dbReference type="PROSITE" id="PS50086"/>
    </source>
</evidence>